<evidence type="ECO:0000256" key="1">
    <source>
        <dbReference type="SAM" id="Phobius"/>
    </source>
</evidence>
<evidence type="ECO:0000313" key="4">
    <source>
        <dbReference type="Proteomes" id="UP000187485"/>
    </source>
</evidence>
<dbReference type="InterPro" id="IPR018649">
    <property type="entry name" value="SHOCT"/>
</dbReference>
<proteinExistence type="predicted"/>
<gene>
    <name evidence="3" type="ORF">cpu_03500</name>
</gene>
<name>A0A1L8CSD9_9THEO</name>
<keyword evidence="1" id="KW-0472">Membrane</keyword>
<feature type="domain" description="SHOCT" evidence="2">
    <location>
        <begin position="69"/>
        <end position="94"/>
    </location>
</feature>
<dbReference type="RefSeq" id="WP_077177113.1">
    <property type="nucleotide sequence ID" value="NZ_BDJK01000006.1"/>
</dbReference>
<comment type="caution">
    <text evidence="3">The sequence shown here is derived from an EMBL/GenBank/DDBJ whole genome shotgun (WGS) entry which is preliminary data.</text>
</comment>
<keyword evidence="1" id="KW-0812">Transmembrane</keyword>
<dbReference type="EMBL" id="BDJK01000006">
    <property type="protein sequence ID" value="GAV21840.1"/>
    <property type="molecule type" value="Genomic_DNA"/>
</dbReference>
<protein>
    <recommendedName>
        <fullName evidence="2">SHOCT domain-containing protein</fullName>
    </recommendedName>
</protein>
<organism evidence="3 4">
    <name type="scientific">Carboxydothermus pertinax</name>
    <dbReference type="NCBI Taxonomy" id="870242"/>
    <lineage>
        <taxon>Bacteria</taxon>
        <taxon>Bacillati</taxon>
        <taxon>Bacillota</taxon>
        <taxon>Clostridia</taxon>
        <taxon>Thermoanaerobacterales</taxon>
        <taxon>Thermoanaerobacteraceae</taxon>
        <taxon>Carboxydothermus</taxon>
    </lineage>
</organism>
<feature type="transmembrane region" description="Helical" evidence="1">
    <location>
        <begin position="26"/>
        <end position="48"/>
    </location>
</feature>
<accession>A0A1L8CSD9</accession>
<reference evidence="4" key="1">
    <citation type="submission" date="2016-12" db="EMBL/GenBank/DDBJ databases">
        <title>Draft Genome Sequences od Carboxydothermus pertinax and islandicus, Hydrogenogenic Carboxydotrophic Bacteria.</title>
        <authorList>
            <person name="Fukuyama Y."/>
            <person name="Ohmae K."/>
            <person name="Yoneda Y."/>
            <person name="Yoshida T."/>
            <person name="Sako Y."/>
        </authorList>
    </citation>
    <scope>NUCLEOTIDE SEQUENCE [LARGE SCALE GENOMIC DNA]</scope>
    <source>
        <strain evidence="4">Ug1</strain>
    </source>
</reference>
<dbReference type="Proteomes" id="UP000187485">
    <property type="component" value="Unassembled WGS sequence"/>
</dbReference>
<sequence>MMWRFFSGYGNGYGNGNGFGYFPGDFLINLLILMVVLVVVIVIAVVILKRLAVNNHSSSLTLSSRRSTAEEILKERYARGEINREEYLKALEDLKK</sequence>
<evidence type="ECO:0000313" key="3">
    <source>
        <dbReference type="EMBL" id="GAV21840.1"/>
    </source>
</evidence>
<dbReference type="AlphaFoldDB" id="A0A1L8CSD9"/>
<keyword evidence="4" id="KW-1185">Reference proteome</keyword>
<evidence type="ECO:0000259" key="2">
    <source>
        <dbReference type="Pfam" id="PF09851"/>
    </source>
</evidence>
<dbReference type="STRING" id="870242.cpu_03500"/>
<dbReference type="Pfam" id="PF09851">
    <property type="entry name" value="SHOCT"/>
    <property type="match status" value="1"/>
</dbReference>
<keyword evidence="1" id="KW-1133">Transmembrane helix</keyword>